<evidence type="ECO:0000256" key="3">
    <source>
        <dbReference type="ARBA" id="ARBA00022553"/>
    </source>
</evidence>
<dbReference type="InterPro" id="IPR005467">
    <property type="entry name" value="His_kinase_dom"/>
</dbReference>
<dbReference type="PROSITE" id="PS50112">
    <property type="entry name" value="PAS"/>
    <property type="match status" value="1"/>
</dbReference>
<feature type="domain" description="PAC" evidence="11">
    <location>
        <begin position="377"/>
        <end position="428"/>
    </location>
</feature>
<dbReference type="InterPro" id="IPR003661">
    <property type="entry name" value="HisK_dim/P_dom"/>
</dbReference>
<keyword evidence="6" id="KW-0812">Transmembrane</keyword>
<feature type="chain" id="PRO_5045718072" description="histidine kinase" evidence="7">
    <location>
        <begin position="26"/>
        <end position="1008"/>
    </location>
</feature>
<evidence type="ECO:0000256" key="1">
    <source>
        <dbReference type="ARBA" id="ARBA00000085"/>
    </source>
</evidence>
<evidence type="ECO:0000256" key="7">
    <source>
        <dbReference type="SAM" id="SignalP"/>
    </source>
</evidence>
<sequence>MWSWCATLLLVLTLALDVTVLQPHADAVDLPNRTIRVVMDDNYPPYSFKDSEGRLKGILPDLWRLWEQKSGIHVSLSAMDWAEAQQRMKAGEFDVIDTIFRNEQREQIYDFTKPYVNLDVSLYFRSDISGISDIKDAKDFIVGVKAGSHAIGILKSRGINNLIEFNSYEAIIAAARDHKINVFTMEKVPAHYFLYKFEIYDQFRETDPFYTGQFHRAVHKGDLALLETLEKGFNAIPQADYDAIEKRWYGVPLLTPSLLRHVGIGICLALAVIAGLFLWLWMLKRTVVQRTADLSKTIQELDYQKNLISNVINGTTDAIFAKDSSCRYLLVNNEVQRIFNLPAEAIIGKDDTAFFPPAEGEVLLASDLKIMGLEGPVTQEEELTTVDGKRIYQATKGPIHDNQGQTIGLFGVSRDITEKKRLEKILEQRLDFLTNPVDRSGPIHFNDLFDLEEIQKIQDAFALATGVASLITDTNGKPITEPSNFCHLCNIIRKTEKGLANCHRSDAMLGRMNQDGPAFQPCFSGGLMDGSAAIHVGGQHIANWLVGQVLDESTDMSAMMAYAREIGVDEEEYQKGLLQVTRMPREQFENVCSALFQIAGQLSKMAMQNVNQAQHISERKQAEETHRHLEEQLRQSQKMEAVGQLAGGVAHDFNNILQVIMGYSSLLLKNLPAKDSTRQAAEQILASSEKAAQLTKGLLAFSRKQIMDPKVVNLNDIVRHVQSFLVRIIGEDIQFKAILNEADLPVRVDKGQIEQILINLATNARDAMPKGGALTIETSLQEVAAQSENEDMHDGRYACITLTDTGIGMNEETRLKIFEPFFTTKGVGKGTGLGMAIVYGIVKQHNGFMDVSSEPGLGTTFRIYFPIVETVQEMQGEQSVQLSPRKGSETILVAEDDAAVRQLVVSVLTSHGYKVIEAANGQEAIDKFIANPNGINLILMDMIMPKKNGKEAYDEISRLHPGVKVLYASGYTAEFIQDRGVHEEGIDLIMKPVLPVDLLKKVREMLDS</sequence>
<dbReference type="PANTHER" id="PTHR43065">
    <property type="entry name" value="SENSOR HISTIDINE KINASE"/>
    <property type="match status" value="1"/>
</dbReference>
<feature type="transmembrane region" description="Helical" evidence="6">
    <location>
        <begin position="262"/>
        <end position="281"/>
    </location>
</feature>
<keyword evidence="7" id="KW-0732">Signal</keyword>
<dbReference type="EC" id="2.7.13.3" evidence="2"/>
<evidence type="ECO:0000259" key="8">
    <source>
        <dbReference type="PROSITE" id="PS50109"/>
    </source>
</evidence>
<evidence type="ECO:0000259" key="10">
    <source>
        <dbReference type="PROSITE" id="PS50112"/>
    </source>
</evidence>
<keyword evidence="3 4" id="KW-0597">Phosphoprotein</keyword>
<protein>
    <recommendedName>
        <fullName evidence="2">histidine kinase</fullName>
        <ecNumber evidence="2">2.7.13.3</ecNumber>
    </recommendedName>
</protein>
<dbReference type="InterPro" id="IPR003594">
    <property type="entry name" value="HATPase_dom"/>
</dbReference>
<dbReference type="InterPro" id="IPR011006">
    <property type="entry name" value="CheY-like_superfamily"/>
</dbReference>
<dbReference type="PRINTS" id="PR00344">
    <property type="entry name" value="BCTRLSENSOR"/>
</dbReference>
<feature type="domain" description="Histidine kinase" evidence="8">
    <location>
        <begin position="648"/>
        <end position="869"/>
    </location>
</feature>
<dbReference type="InterPro" id="IPR000700">
    <property type="entry name" value="PAS-assoc_C"/>
</dbReference>
<keyword evidence="5" id="KW-0175">Coiled coil</keyword>
<feature type="signal peptide" evidence="7">
    <location>
        <begin position="1"/>
        <end position="25"/>
    </location>
</feature>
<name>A0ABS5UAL0_9BACT</name>
<evidence type="ECO:0000259" key="11">
    <source>
        <dbReference type="PROSITE" id="PS50113"/>
    </source>
</evidence>
<dbReference type="Gene3D" id="3.40.50.2300">
    <property type="match status" value="1"/>
</dbReference>
<dbReference type="SMART" id="SM00387">
    <property type="entry name" value="HATPase_c"/>
    <property type="match status" value="1"/>
</dbReference>
<dbReference type="PROSITE" id="PS50110">
    <property type="entry name" value="RESPONSE_REGULATORY"/>
    <property type="match status" value="1"/>
</dbReference>
<evidence type="ECO:0000259" key="9">
    <source>
        <dbReference type="PROSITE" id="PS50110"/>
    </source>
</evidence>
<dbReference type="InterPro" id="IPR001789">
    <property type="entry name" value="Sig_transdc_resp-reg_receiver"/>
</dbReference>
<dbReference type="Pfam" id="PF08448">
    <property type="entry name" value="PAS_4"/>
    <property type="match status" value="1"/>
</dbReference>
<keyword evidence="6" id="KW-1133">Transmembrane helix</keyword>
<dbReference type="CDD" id="cd00082">
    <property type="entry name" value="HisKA"/>
    <property type="match status" value="1"/>
</dbReference>
<dbReference type="Pfam" id="PF00512">
    <property type="entry name" value="HisKA"/>
    <property type="match status" value="1"/>
</dbReference>
<dbReference type="SUPFAM" id="SSF53850">
    <property type="entry name" value="Periplasmic binding protein-like II"/>
    <property type="match status" value="1"/>
</dbReference>
<dbReference type="SUPFAM" id="SSF55874">
    <property type="entry name" value="ATPase domain of HSP90 chaperone/DNA topoisomerase II/histidine kinase"/>
    <property type="match status" value="1"/>
</dbReference>
<dbReference type="NCBIfam" id="TIGR00229">
    <property type="entry name" value="sensory_box"/>
    <property type="match status" value="1"/>
</dbReference>
<keyword evidence="13" id="KW-1185">Reference proteome</keyword>
<reference evidence="12 13" key="1">
    <citation type="submission" date="2021-05" db="EMBL/GenBank/DDBJ databases">
        <title>The draft genome of Geobacter chapellei DSM 13688.</title>
        <authorList>
            <person name="Xu Z."/>
            <person name="Masuda Y."/>
            <person name="Itoh H."/>
            <person name="Senoo K."/>
        </authorList>
    </citation>
    <scope>NUCLEOTIDE SEQUENCE [LARGE SCALE GENOMIC DNA]</scope>
    <source>
        <strain evidence="12 13">DSM 13688</strain>
    </source>
</reference>
<feature type="modified residue" description="4-aspartylphosphate" evidence="4">
    <location>
        <position position="941"/>
    </location>
</feature>
<evidence type="ECO:0000256" key="6">
    <source>
        <dbReference type="SAM" id="Phobius"/>
    </source>
</evidence>
<dbReference type="Pfam" id="PF02518">
    <property type="entry name" value="HATPase_c"/>
    <property type="match status" value="1"/>
</dbReference>
<dbReference type="InterPro" id="IPR018771">
    <property type="entry name" value="PocR_dom"/>
</dbReference>
<feature type="domain" description="PAS" evidence="10">
    <location>
        <begin position="304"/>
        <end position="349"/>
    </location>
</feature>
<gene>
    <name evidence="12" type="ORF">KJB30_12860</name>
</gene>
<proteinExistence type="predicted"/>
<organism evidence="12 13">
    <name type="scientific">Pelotalea chapellei</name>
    <dbReference type="NCBI Taxonomy" id="44671"/>
    <lineage>
        <taxon>Bacteria</taxon>
        <taxon>Pseudomonadati</taxon>
        <taxon>Thermodesulfobacteriota</taxon>
        <taxon>Desulfuromonadia</taxon>
        <taxon>Geobacterales</taxon>
        <taxon>Geobacteraceae</taxon>
        <taxon>Pelotalea</taxon>
    </lineage>
</organism>
<dbReference type="SMART" id="SM00448">
    <property type="entry name" value="REC"/>
    <property type="match status" value="1"/>
</dbReference>
<dbReference type="Gene3D" id="3.30.450.20">
    <property type="entry name" value="PAS domain"/>
    <property type="match status" value="1"/>
</dbReference>
<dbReference type="PROSITE" id="PS50113">
    <property type="entry name" value="PAC"/>
    <property type="match status" value="1"/>
</dbReference>
<dbReference type="SMART" id="SM00388">
    <property type="entry name" value="HisKA"/>
    <property type="match status" value="1"/>
</dbReference>
<comment type="caution">
    <text evidence="12">The sequence shown here is derived from an EMBL/GenBank/DDBJ whole genome shotgun (WGS) entry which is preliminary data.</text>
</comment>
<dbReference type="Gene3D" id="3.40.190.10">
    <property type="entry name" value="Periplasmic binding protein-like II"/>
    <property type="match status" value="2"/>
</dbReference>
<dbReference type="Pfam" id="PF00072">
    <property type="entry name" value="Response_reg"/>
    <property type="match status" value="1"/>
</dbReference>
<dbReference type="SMART" id="SM00091">
    <property type="entry name" value="PAS"/>
    <property type="match status" value="1"/>
</dbReference>
<dbReference type="InterPro" id="IPR036097">
    <property type="entry name" value="HisK_dim/P_sf"/>
</dbReference>
<dbReference type="Pfam" id="PF10114">
    <property type="entry name" value="PocR"/>
    <property type="match status" value="1"/>
</dbReference>
<dbReference type="InterPro" id="IPR004358">
    <property type="entry name" value="Sig_transdc_His_kin-like_C"/>
</dbReference>
<evidence type="ECO:0000313" key="13">
    <source>
        <dbReference type="Proteomes" id="UP000784128"/>
    </source>
</evidence>
<dbReference type="Gene3D" id="1.10.287.130">
    <property type="match status" value="1"/>
</dbReference>
<dbReference type="EMBL" id="JAHDYS010000012">
    <property type="protein sequence ID" value="MBT1072681.1"/>
    <property type="molecule type" value="Genomic_DNA"/>
</dbReference>
<evidence type="ECO:0000313" key="12">
    <source>
        <dbReference type="EMBL" id="MBT1072681.1"/>
    </source>
</evidence>
<dbReference type="InterPro" id="IPR001638">
    <property type="entry name" value="Solute-binding_3/MltF_N"/>
</dbReference>
<dbReference type="Gene3D" id="3.30.565.10">
    <property type="entry name" value="Histidine kinase-like ATPase, C-terminal domain"/>
    <property type="match status" value="1"/>
</dbReference>
<dbReference type="SUPFAM" id="SSF47384">
    <property type="entry name" value="Homodimeric domain of signal transducing histidine kinase"/>
    <property type="match status" value="1"/>
</dbReference>
<feature type="domain" description="Response regulatory" evidence="9">
    <location>
        <begin position="890"/>
        <end position="1006"/>
    </location>
</feature>
<evidence type="ECO:0000256" key="2">
    <source>
        <dbReference type="ARBA" id="ARBA00012438"/>
    </source>
</evidence>
<dbReference type="InterPro" id="IPR000014">
    <property type="entry name" value="PAS"/>
</dbReference>
<dbReference type="Pfam" id="PF00497">
    <property type="entry name" value="SBP_bac_3"/>
    <property type="match status" value="1"/>
</dbReference>
<dbReference type="RefSeq" id="WP_214299916.1">
    <property type="nucleotide sequence ID" value="NZ_JAHDYS010000012.1"/>
</dbReference>
<dbReference type="SUPFAM" id="SSF55785">
    <property type="entry name" value="PYP-like sensor domain (PAS domain)"/>
    <property type="match status" value="1"/>
</dbReference>
<accession>A0ABS5UAL0</accession>
<dbReference type="InterPro" id="IPR035965">
    <property type="entry name" value="PAS-like_dom_sf"/>
</dbReference>
<comment type="catalytic activity">
    <reaction evidence="1">
        <text>ATP + protein L-histidine = ADP + protein N-phospho-L-histidine.</text>
        <dbReference type="EC" id="2.7.13.3"/>
    </reaction>
</comment>
<evidence type="ECO:0000256" key="4">
    <source>
        <dbReference type="PROSITE-ProRule" id="PRU00169"/>
    </source>
</evidence>
<dbReference type="InterPro" id="IPR036890">
    <property type="entry name" value="HATPase_C_sf"/>
</dbReference>
<feature type="coiled-coil region" evidence="5">
    <location>
        <begin position="612"/>
        <end position="639"/>
    </location>
</feature>
<dbReference type="PROSITE" id="PS50109">
    <property type="entry name" value="HIS_KIN"/>
    <property type="match status" value="1"/>
</dbReference>
<dbReference type="CDD" id="cd00130">
    <property type="entry name" value="PAS"/>
    <property type="match status" value="1"/>
</dbReference>
<dbReference type="SUPFAM" id="SSF52172">
    <property type="entry name" value="CheY-like"/>
    <property type="match status" value="1"/>
</dbReference>
<dbReference type="CDD" id="cd13706">
    <property type="entry name" value="PBP2_HisK_like_1"/>
    <property type="match status" value="1"/>
</dbReference>
<keyword evidence="6" id="KW-0472">Membrane</keyword>
<dbReference type="Proteomes" id="UP000784128">
    <property type="component" value="Unassembled WGS sequence"/>
</dbReference>
<dbReference type="InterPro" id="IPR013656">
    <property type="entry name" value="PAS_4"/>
</dbReference>
<dbReference type="PANTHER" id="PTHR43065:SF42">
    <property type="entry name" value="TWO-COMPONENT SENSOR PPRA"/>
    <property type="match status" value="1"/>
</dbReference>
<dbReference type="SMART" id="SM00062">
    <property type="entry name" value="PBPb"/>
    <property type="match status" value="1"/>
</dbReference>
<evidence type="ECO:0000256" key="5">
    <source>
        <dbReference type="SAM" id="Coils"/>
    </source>
</evidence>